<dbReference type="Proteomes" id="UP000736384">
    <property type="component" value="Unassembled WGS sequence"/>
</dbReference>
<dbReference type="SUPFAM" id="SSF49899">
    <property type="entry name" value="Concanavalin A-like lectins/glucanases"/>
    <property type="match status" value="1"/>
</dbReference>
<dbReference type="EMBL" id="JAAPAP010000010">
    <property type="protein sequence ID" value="NHN78427.1"/>
    <property type="molecule type" value="Genomic_DNA"/>
</dbReference>
<feature type="region of interest" description="Disordered" evidence="1">
    <location>
        <begin position="215"/>
        <end position="259"/>
    </location>
</feature>
<dbReference type="RefSeq" id="WP_131342069.1">
    <property type="nucleotide sequence ID" value="NZ_JAAPAP010000010.1"/>
</dbReference>
<feature type="domain" description="Alginate lyase 2" evidence="2">
    <location>
        <begin position="2"/>
        <end position="216"/>
    </location>
</feature>
<reference evidence="3" key="1">
    <citation type="submission" date="2020-03" db="EMBL/GenBank/DDBJ databases">
        <title>Genome assembly of Azotobacter chroococcum W5.</title>
        <authorList>
            <person name="Kannepalli A."/>
        </authorList>
    </citation>
    <scope>NUCLEOTIDE SEQUENCE</scope>
    <source>
        <strain evidence="3">W5</strain>
    </source>
</reference>
<dbReference type="Gene3D" id="2.60.120.200">
    <property type="match status" value="1"/>
</dbReference>
<evidence type="ECO:0000259" key="2">
    <source>
        <dbReference type="Pfam" id="PF08787"/>
    </source>
</evidence>
<proteinExistence type="predicted"/>
<keyword evidence="3" id="KW-0456">Lyase</keyword>
<dbReference type="GO" id="GO:0016829">
    <property type="term" value="F:lyase activity"/>
    <property type="evidence" value="ECO:0007669"/>
    <property type="project" value="UniProtKB-KW"/>
</dbReference>
<accession>A0AA44C8W4</accession>
<feature type="compositionally biased region" description="Basic and acidic residues" evidence="1">
    <location>
        <begin position="216"/>
        <end position="237"/>
    </location>
</feature>
<evidence type="ECO:0000256" key="1">
    <source>
        <dbReference type="SAM" id="MobiDB-lite"/>
    </source>
</evidence>
<comment type="caution">
    <text evidence="3">The sequence shown here is derived from an EMBL/GenBank/DDBJ whole genome shotgun (WGS) entry which is preliminary data.</text>
</comment>
<sequence length="259" mass="28458">MVDLSHWNLTIPVGATIIQTRQLQTYESKWFTRNTDGSITFYAPSSGAGIRSTPNSIYPRSELRETLPDGADKEANWRLGSARVHRLSATLTVDALAASKKAIIGQFHGASTKPPFKLQITGSTIYVQYRPQYNGEEKKDPILTGYKLGNRLAYSAAVTSDGELTVTVNGEVRKYQFDVASYRSDRWYAKAGMYSQQEIGGAGAGKATFHSLSMTHSDRTEASEEVVQRAESQERHRQNPGALVPVRGSAGRPSGELQL</sequence>
<dbReference type="InterPro" id="IPR013320">
    <property type="entry name" value="ConA-like_dom_sf"/>
</dbReference>
<evidence type="ECO:0000313" key="3">
    <source>
        <dbReference type="EMBL" id="NHN78427.1"/>
    </source>
</evidence>
<dbReference type="AlphaFoldDB" id="A0AA44C8W4"/>
<dbReference type="InterPro" id="IPR014895">
    <property type="entry name" value="Alginate_lyase_2"/>
</dbReference>
<protein>
    <submittedName>
        <fullName evidence="3">Polysaccharide lyase family 7 protein</fullName>
    </submittedName>
</protein>
<organism evidence="3 4">
    <name type="scientific">Azotobacter chroococcum</name>
    <dbReference type="NCBI Taxonomy" id="353"/>
    <lineage>
        <taxon>Bacteria</taxon>
        <taxon>Pseudomonadati</taxon>
        <taxon>Pseudomonadota</taxon>
        <taxon>Gammaproteobacteria</taxon>
        <taxon>Pseudomonadales</taxon>
        <taxon>Pseudomonadaceae</taxon>
        <taxon>Azotobacter</taxon>
    </lineage>
</organism>
<name>A0AA44C8W4_9GAMM</name>
<dbReference type="Pfam" id="PF08787">
    <property type="entry name" value="Alginate_lyase2"/>
    <property type="match status" value="1"/>
</dbReference>
<evidence type="ECO:0000313" key="4">
    <source>
        <dbReference type="Proteomes" id="UP000736384"/>
    </source>
</evidence>
<gene>
    <name evidence="3" type="ORF">HA520_14260</name>
</gene>